<keyword evidence="1" id="KW-1133">Transmembrane helix</keyword>
<evidence type="ECO:0000256" key="1">
    <source>
        <dbReference type="SAM" id="Phobius"/>
    </source>
</evidence>
<feature type="transmembrane region" description="Helical" evidence="1">
    <location>
        <begin position="62"/>
        <end position="79"/>
    </location>
</feature>
<comment type="caution">
    <text evidence="2">The sequence shown here is derived from an EMBL/GenBank/DDBJ whole genome shotgun (WGS) entry which is preliminary data.</text>
</comment>
<proteinExistence type="predicted"/>
<accession>A0A2G5V4Z4</accession>
<dbReference type="AlphaFoldDB" id="A0A2G5V4Z4"/>
<keyword evidence="1" id="KW-0472">Membrane</keyword>
<reference evidence="3" key="1">
    <citation type="submission" date="2017-10" db="EMBL/GenBank/DDBJ databases">
        <title>Rapid genome shrinkage in a self-fertile nematode reveals novel sperm competition proteins.</title>
        <authorList>
            <person name="Yin D."/>
            <person name="Schwarz E.M."/>
            <person name="Thomas C.G."/>
            <person name="Felde R.L."/>
            <person name="Korf I.F."/>
            <person name="Cutter A.D."/>
            <person name="Schartner C.M."/>
            <person name="Ralston E.J."/>
            <person name="Meyer B.J."/>
            <person name="Haag E.S."/>
        </authorList>
    </citation>
    <scope>NUCLEOTIDE SEQUENCE [LARGE SCALE GENOMIC DNA]</scope>
    <source>
        <strain evidence="3">JU1422</strain>
    </source>
</reference>
<keyword evidence="1" id="KW-0812">Transmembrane</keyword>
<sequence>MVPSVSKLSVISTESLNSIKSVSSRINLTKEDYENTPFAHVERMIWLLRLDFTNSKGWSRRINNAVTAIFLISSMYYLGFMAKTMFYKSSFYVLDMSLQLLSMIWHVESILSTIFLVYWQLSGKLEGLKVKLEVCQNFKGVRSKTHKFYDGARWFIILYVVTTVFNVCYSAKFYFEKSHSVWAMLISEMFYYKKLRFIMSIISSYMYSVWLTTTYVFVTYANAAYFEMSYFNKQIRNLSGTRDFLKEELLKNIEKFRLISEAIAELDMVFRLYTFAMLATVIPILIFTLMMLNQHMSSFTDFLICAPFILFCTCAFCSVTIAPARVHEECQNLKHSLCKNKNIWQPHDPEIYQLANTLSNHCEQNGLGISIWGFATLSRPLILGTLSATAMMMSLLTDLKPERIIEVTVEDGN</sequence>
<feature type="transmembrane region" description="Helical" evidence="1">
    <location>
        <begin position="302"/>
        <end position="324"/>
    </location>
</feature>
<feature type="transmembrane region" description="Helical" evidence="1">
    <location>
        <begin position="154"/>
        <end position="175"/>
    </location>
</feature>
<organism evidence="2 3">
    <name type="scientific">Caenorhabditis nigoni</name>
    <dbReference type="NCBI Taxonomy" id="1611254"/>
    <lineage>
        <taxon>Eukaryota</taxon>
        <taxon>Metazoa</taxon>
        <taxon>Ecdysozoa</taxon>
        <taxon>Nematoda</taxon>
        <taxon>Chromadorea</taxon>
        <taxon>Rhabditida</taxon>
        <taxon>Rhabditina</taxon>
        <taxon>Rhabditomorpha</taxon>
        <taxon>Rhabditoidea</taxon>
        <taxon>Rhabditidae</taxon>
        <taxon>Peloderinae</taxon>
        <taxon>Caenorhabditis</taxon>
    </lineage>
</organism>
<feature type="transmembrane region" description="Helical" evidence="1">
    <location>
        <begin position="100"/>
        <end position="121"/>
    </location>
</feature>
<name>A0A2G5V4Z4_9PELO</name>
<keyword evidence="3" id="KW-1185">Reference proteome</keyword>
<dbReference type="Proteomes" id="UP000230233">
    <property type="component" value="Chromosome II"/>
</dbReference>
<feature type="transmembrane region" description="Helical" evidence="1">
    <location>
        <begin position="270"/>
        <end position="290"/>
    </location>
</feature>
<dbReference type="PANTHER" id="PTHR34492:SF5">
    <property type="entry name" value="GUSTATORY RECEPTOR"/>
    <property type="match status" value="1"/>
</dbReference>
<evidence type="ECO:0008006" key="4">
    <source>
        <dbReference type="Google" id="ProtNLM"/>
    </source>
</evidence>
<feature type="transmembrane region" description="Helical" evidence="1">
    <location>
        <begin position="195"/>
        <end position="218"/>
    </location>
</feature>
<dbReference type="EMBL" id="PDUG01000002">
    <property type="protein sequence ID" value="PIC46874.1"/>
    <property type="molecule type" value="Genomic_DNA"/>
</dbReference>
<dbReference type="PANTHER" id="PTHR34492">
    <property type="entry name" value="GUSTATORY RECEPTOR FAMILY"/>
    <property type="match status" value="1"/>
</dbReference>
<evidence type="ECO:0000313" key="3">
    <source>
        <dbReference type="Proteomes" id="UP000230233"/>
    </source>
</evidence>
<evidence type="ECO:0000313" key="2">
    <source>
        <dbReference type="EMBL" id="PIC46874.1"/>
    </source>
</evidence>
<protein>
    <recommendedName>
        <fullName evidence="4">Gustatory receptor</fullName>
    </recommendedName>
</protein>
<gene>
    <name evidence="2" type="primary">Cni-gur-5</name>
    <name evidence="2" type="synonym">Cnig_chr_II.g6420</name>
    <name evidence="2" type="ORF">B9Z55_006420</name>
</gene>
<dbReference type="STRING" id="1611254.A0A2G5V4Z4"/>
<dbReference type="OrthoDB" id="5784962at2759"/>